<keyword evidence="2" id="KW-1185">Reference proteome</keyword>
<reference evidence="1 2" key="1">
    <citation type="journal article" date="2020" name="Insects">
        <title>Bacteria Belonging to Pseudomonas typographi sp. nov. from the Bark Beetle Ips typographus Have Genomic Potential to Aid in the Host Ecology.</title>
        <authorList>
            <person name="Peral-Aranega E."/>
            <person name="Saati-Santamaria Z."/>
            <person name="Kolarik M."/>
            <person name="Rivas R."/>
            <person name="Garcia-Fraile P."/>
        </authorList>
    </citation>
    <scope>NUCLEOTIDE SEQUENCE [LARGE SCALE GENOMIC DNA]</scope>
    <source>
        <strain evidence="1 2">CA3A</strain>
    </source>
</reference>
<dbReference type="RefSeq" id="WP_190426184.1">
    <property type="nucleotide sequence ID" value="NZ_JAAOCA010000047.1"/>
</dbReference>
<proteinExistence type="predicted"/>
<comment type="caution">
    <text evidence="1">The sequence shown here is derived from an EMBL/GenBank/DDBJ whole genome shotgun (WGS) entry which is preliminary data.</text>
</comment>
<name>A0ABR7Z8W4_9PSED</name>
<protein>
    <recommendedName>
        <fullName evidence="3">Signal recognition particle-docking protein FtsY</fullName>
    </recommendedName>
</protein>
<gene>
    <name evidence="1" type="ORF">HAQ05_25190</name>
</gene>
<dbReference type="EMBL" id="JAAOCA010000047">
    <property type="protein sequence ID" value="MBD1601976.1"/>
    <property type="molecule type" value="Genomic_DNA"/>
</dbReference>
<sequence length="83" mass="8869">MKILTWLKSLFQKETTVTDTTDTTADSTNTTADTTVAATTTATPVAASETDVLLEKLKAALKFAGHEIDVVWDEAVALAKKLV</sequence>
<organism evidence="1 2">
    <name type="scientific">Pseudomonas typographi</name>
    <dbReference type="NCBI Taxonomy" id="2715964"/>
    <lineage>
        <taxon>Bacteria</taxon>
        <taxon>Pseudomonadati</taxon>
        <taxon>Pseudomonadota</taxon>
        <taxon>Gammaproteobacteria</taxon>
        <taxon>Pseudomonadales</taxon>
        <taxon>Pseudomonadaceae</taxon>
        <taxon>Pseudomonas</taxon>
    </lineage>
</organism>
<accession>A0ABR7Z8W4</accession>
<evidence type="ECO:0000313" key="2">
    <source>
        <dbReference type="Proteomes" id="UP000805841"/>
    </source>
</evidence>
<evidence type="ECO:0008006" key="3">
    <source>
        <dbReference type="Google" id="ProtNLM"/>
    </source>
</evidence>
<evidence type="ECO:0000313" key="1">
    <source>
        <dbReference type="EMBL" id="MBD1601976.1"/>
    </source>
</evidence>
<dbReference type="Proteomes" id="UP000805841">
    <property type="component" value="Unassembled WGS sequence"/>
</dbReference>